<name>L1NHN5_9PORP</name>
<dbReference type="eggNOG" id="ENOG50343IE">
    <property type="taxonomic scope" value="Bacteria"/>
</dbReference>
<comment type="caution">
    <text evidence="1">The sequence shown here is derived from an EMBL/GenBank/DDBJ whole genome shotgun (WGS) entry which is preliminary data.</text>
</comment>
<dbReference type="PROSITE" id="PS51257">
    <property type="entry name" value="PROKAR_LIPOPROTEIN"/>
    <property type="match status" value="1"/>
</dbReference>
<reference evidence="1 2" key="1">
    <citation type="submission" date="2012-05" db="EMBL/GenBank/DDBJ databases">
        <authorList>
            <person name="Weinstock G."/>
            <person name="Sodergren E."/>
            <person name="Lobos E.A."/>
            <person name="Fulton L."/>
            <person name="Fulton R."/>
            <person name="Courtney L."/>
            <person name="Fronick C."/>
            <person name="O'Laughlin M."/>
            <person name="Godfrey J."/>
            <person name="Wilson R.M."/>
            <person name="Miner T."/>
            <person name="Farmer C."/>
            <person name="Delehaunty K."/>
            <person name="Cordes M."/>
            <person name="Minx P."/>
            <person name="Tomlinson C."/>
            <person name="Chen J."/>
            <person name="Wollam A."/>
            <person name="Pepin K.H."/>
            <person name="Bhonagiri V."/>
            <person name="Zhang X."/>
            <person name="Suruliraj S."/>
            <person name="Warren W."/>
            <person name="Mitreva M."/>
            <person name="Mardis E.R."/>
            <person name="Wilson R.K."/>
        </authorList>
    </citation>
    <scope>NUCLEOTIDE SEQUENCE [LARGE SCALE GENOMIC DNA]</scope>
    <source>
        <strain evidence="1 2">F0037</strain>
    </source>
</reference>
<accession>L1NHN5</accession>
<dbReference type="AlphaFoldDB" id="L1NHN5"/>
<dbReference type="RefSeq" id="WP_005468398.1">
    <property type="nucleotide sequence ID" value="NZ_KB291042.1"/>
</dbReference>
<dbReference type="HOGENOM" id="CLU_1140097_0_0_10"/>
<sequence>MKIRYILTTLLAILGTSSCKEKGDEIGNYSFEFLPRECTQIITLPLRYTERPITIGDKHFITKSAEELNDGAVEAEQFILWVMTGEDDLKELRAEFPNIKNRNYEDSYENYYRWKGRKLTTPHMLALERQLDQDHRRRSSSARSLSSGKAFTNLIPWEYRVTGVKDFRIISLSPLFGLPAETSLNDYFSIYEFKPRQIISSRTKTLLWGYSDKGKITRIGQWLAMSPMAPPIVLFRLKSRPQELPIKTKFVTILETTAGTTLRDTLEVQLR</sequence>
<organism evidence="1 2">
    <name type="scientific">Porphyromonas catoniae F0037</name>
    <dbReference type="NCBI Taxonomy" id="1127696"/>
    <lineage>
        <taxon>Bacteria</taxon>
        <taxon>Pseudomonadati</taxon>
        <taxon>Bacteroidota</taxon>
        <taxon>Bacteroidia</taxon>
        <taxon>Bacteroidales</taxon>
        <taxon>Porphyromonadaceae</taxon>
        <taxon>Porphyromonas</taxon>
    </lineage>
</organism>
<proteinExistence type="predicted"/>
<evidence type="ECO:0000313" key="1">
    <source>
        <dbReference type="EMBL" id="EKY02816.1"/>
    </source>
</evidence>
<gene>
    <name evidence="1" type="ORF">HMPREF9134_00260</name>
</gene>
<dbReference type="EMBL" id="AMEQ01000010">
    <property type="protein sequence ID" value="EKY02816.1"/>
    <property type="molecule type" value="Genomic_DNA"/>
</dbReference>
<protein>
    <submittedName>
        <fullName evidence="1">Uncharacterized protein</fullName>
    </submittedName>
</protein>
<dbReference type="STRING" id="1127696.HMPREF9134_00260"/>
<evidence type="ECO:0000313" key="2">
    <source>
        <dbReference type="Proteomes" id="UP000010408"/>
    </source>
</evidence>
<dbReference type="Proteomes" id="UP000010408">
    <property type="component" value="Unassembled WGS sequence"/>
</dbReference>
<dbReference type="PATRIC" id="fig|1127696.3.peg.214"/>